<evidence type="ECO:0000313" key="1">
    <source>
        <dbReference type="EMBL" id="KAH9317534.1"/>
    </source>
</evidence>
<dbReference type="AlphaFoldDB" id="A0AA38GA70"/>
<protein>
    <submittedName>
        <fullName evidence="1">Uncharacterized protein</fullName>
    </submittedName>
</protein>
<keyword evidence="2" id="KW-1185">Reference proteome</keyword>
<feature type="non-terminal residue" evidence="1">
    <location>
        <position position="308"/>
    </location>
</feature>
<organism evidence="1 2">
    <name type="scientific">Taxus chinensis</name>
    <name type="common">Chinese yew</name>
    <name type="synonym">Taxus wallichiana var. chinensis</name>
    <dbReference type="NCBI Taxonomy" id="29808"/>
    <lineage>
        <taxon>Eukaryota</taxon>
        <taxon>Viridiplantae</taxon>
        <taxon>Streptophyta</taxon>
        <taxon>Embryophyta</taxon>
        <taxon>Tracheophyta</taxon>
        <taxon>Spermatophyta</taxon>
        <taxon>Pinopsida</taxon>
        <taxon>Pinidae</taxon>
        <taxon>Conifers II</taxon>
        <taxon>Cupressales</taxon>
        <taxon>Taxaceae</taxon>
        <taxon>Taxus</taxon>
    </lineage>
</organism>
<proteinExistence type="predicted"/>
<dbReference type="EMBL" id="JAHRHJ020000004">
    <property type="protein sequence ID" value="KAH9317534.1"/>
    <property type="molecule type" value="Genomic_DNA"/>
</dbReference>
<reference evidence="1 2" key="1">
    <citation type="journal article" date="2021" name="Nat. Plants">
        <title>The Taxus genome provides insights into paclitaxel biosynthesis.</title>
        <authorList>
            <person name="Xiong X."/>
            <person name="Gou J."/>
            <person name="Liao Q."/>
            <person name="Li Y."/>
            <person name="Zhou Q."/>
            <person name="Bi G."/>
            <person name="Li C."/>
            <person name="Du R."/>
            <person name="Wang X."/>
            <person name="Sun T."/>
            <person name="Guo L."/>
            <person name="Liang H."/>
            <person name="Lu P."/>
            <person name="Wu Y."/>
            <person name="Zhang Z."/>
            <person name="Ro D.K."/>
            <person name="Shang Y."/>
            <person name="Huang S."/>
            <person name="Yan J."/>
        </authorList>
    </citation>
    <scope>NUCLEOTIDE SEQUENCE [LARGE SCALE GENOMIC DNA]</scope>
    <source>
        <strain evidence="1">Ta-2019</strain>
    </source>
</reference>
<accession>A0AA38GA70</accession>
<name>A0AA38GA70_TAXCH</name>
<dbReference type="Proteomes" id="UP000824469">
    <property type="component" value="Unassembled WGS sequence"/>
</dbReference>
<gene>
    <name evidence="1" type="ORF">KI387_019303</name>
</gene>
<evidence type="ECO:0000313" key="2">
    <source>
        <dbReference type="Proteomes" id="UP000824469"/>
    </source>
</evidence>
<comment type="caution">
    <text evidence="1">The sequence shown here is derived from an EMBL/GenBank/DDBJ whole genome shotgun (WGS) entry which is preliminary data.</text>
</comment>
<sequence length="308" mass="34258">MVQVLESSTQRNFGLNTKGIQVDRFDDSQWTALCLLTCRSEVLQQQSSNVGVQPIIDRQDKISNKEFGAKHLGQIASVQGTQISVKQGAYETKFHDNLIGEFAHEKSTVPGNNVNVQSAVLFGTASNKRQVDSFYNLVKAREGVPCMYQEFMGAVTEKGTSSGVYKTMSSHYNSQIVVVQVSSVIELLISKRFLSKLLIVEEASVILGSFPTSKLLIEIIFKEKLQYYSYIFVMPKGIELELLQTATYSLTLTDLEHFGADCSCYTHLSAFSGLVSNQMLKKKARANMERSLGDQGNHDVNNLKKGEQ</sequence>